<evidence type="ECO:0000259" key="1">
    <source>
        <dbReference type="Pfam" id="PF13358"/>
    </source>
</evidence>
<dbReference type="InterPro" id="IPR036397">
    <property type="entry name" value="RNaseH_sf"/>
</dbReference>
<proteinExistence type="predicted"/>
<dbReference type="EMBL" id="FCOK02000215">
    <property type="protein sequence ID" value="SAL75479.1"/>
    <property type="molecule type" value="Genomic_DNA"/>
</dbReference>
<dbReference type="Proteomes" id="UP000054683">
    <property type="component" value="Unassembled WGS sequence"/>
</dbReference>
<organism evidence="2 3">
    <name type="scientific">Caballeronia udeis</name>
    <dbReference type="NCBI Taxonomy" id="1232866"/>
    <lineage>
        <taxon>Bacteria</taxon>
        <taxon>Pseudomonadati</taxon>
        <taxon>Pseudomonadota</taxon>
        <taxon>Betaproteobacteria</taxon>
        <taxon>Burkholderiales</taxon>
        <taxon>Burkholderiaceae</taxon>
        <taxon>Caballeronia</taxon>
    </lineage>
</organism>
<dbReference type="InterPro" id="IPR047655">
    <property type="entry name" value="Transpos_IS630-like"/>
</dbReference>
<dbReference type="AlphaFoldDB" id="A0A158K421"/>
<sequence length="170" mass="19676">MFQDEARFGRISDTRRCWCPKPVRPLCQAMVTQEYTYAYAAVSVTDGVLDSLILPHVNAACMQLFLDEVCARHPDERIVMVLDGAGWHQSAALRLAHNLRLLTLPPYSPELNPVEHLWDDLREKSFHNRVFESIDALEHHLCDSLRHLELDHQRVHSIVAWPWMIDSLLN</sequence>
<evidence type="ECO:0000313" key="3">
    <source>
        <dbReference type="Proteomes" id="UP000054683"/>
    </source>
</evidence>
<dbReference type="Pfam" id="PF13358">
    <property type="entry name" value="DDE_3"/>
    <property type="match status" value="1"/>
</dbReference>
<dbReference type="InterPro" id="IPR038717">
    <property type="entry name" value="Tc1-like_DDE_dom"/>
</dbReference>
<name>A0A158K421_9BURK</name>
<reference evidence="2 3" key="1">
    <citation type="submission" date="2016-01" db="EMBL/GenBank/DDBJ databases">
        <authorList>
            <person name="Oliw E.H."/>
        </authorList>
    </citation>
    <scope>NUCLEOTIDE SEQUENCE [LARGE SCALE GENOMIC DNA]</scope>
    <source>
        <strain evidence="2">LMG 27134</strain>
    </source>
</reference>
<feature type="domain" description="Tc1-like transposase DDE" evidence="1">
    <location>
        <begin position="2"/>
        <end position="137"/>
    </location>
</feature>
<gene>
    <name evidence="2" type="ORF">AWB69_09315</name>
</gene>
<evidence type="ECO:0000313" key="2">
    <source>
        <dbReference type="EMBL" id="SAL75479.1"/>
    </source>
</evidence>
<protein>
    <recommendedName>
        <fullName evidence="1">Tc1-like transposase DDE domain-containing protein</fullName>
    </recommendedName>
</protein>
<dbReference type="GO" id="GO:0003676">
    <property type="term" value="F:nucleic acid binding"/>
    <property type="evidence" value="ECO:0007669"/>
    <property type="project" value="InterPro"/>
</dbReference>
<dbReference type="Gene3D" id="3.30.420.10">
    <property type="entry name" value="Ribonuclease H-like superfamily/Ribonuclease H"/>
    <property type="match status" value="1"/>
</dbReference>
<accession>A0A158K421</accession>
<dbReference type="NCBIfam" id="NF033545">
    <property type="entry name" value="transpos_IS630"/>
    <property type="match status" value="1"/>
</dbReference>